<accession>E9GFF2</accession>
<evidence type="ECO:0000313" key="1">
    <source>
        <dbReference type="EMBL" id="EFX81823.1"/>
    </source>
</evidence>
<proteinExistence type="predicted"/>
<reference evidence="1 2" key="1">
    <citation type="journal article" date="2011" name="Science">
        <title>The ecoresponsive genome of Daphnia pulex.</title>
        <authorList>
            <person name="Colbourne J.K."/>
            <person name="Pfrender M.E."/>
            <person name="Gilbert D."/>
            <person name="Thomas W.K."/>
            <person name="Tucker A."/>
            <person name="Oakley T.H."/>
            <person name="Tokishita S."/>
            <person name="Aerts A."/>
            <person name="Arnold G.J."/>
            <person name="Basu M.K."/>
            <person name="Bauer D.J."/>
            <person name="Caceres C.E."/>
            <person name="Carmel L."/>
            <person name="Casola C."/>
            <person name="Choi J.H."/>
            <person name="Detter J.C."/>
            <person name="Dong Q."/>
            <person name="Dusheyko S."/>
            <person name="Eads B.D."/>
            <person name="Frohlich T."/>
            <person name="Geiler-Samerotte K.A."/>
            <person name="Gerlach D."/>
            <person name="Hatcher P."/>
            <person name="Jogdeo S."/>
            <person name="Krijgsveld J."/>
            <person name="Kriventseva E.V."/>
            <person name="Kultz D."/>
            <person name="Laforsch C."/>
            <person name="Lindquist E."/>
            <person name="Lopez J."/>
            <person name="Manak J.R."/>
            <person name="Muller J."/>
            <person name="Pangilinan J."/>
            <person name="Patwardhan R.P."/>
            <person name="Pitluck S."/>
            <person name="Pritham E.J."/>
            <person name="Rechtsteiner A."/>
            <person name="Rho M."/>
            <person name="Rogozin I.B."/>
            <person name="Sakarya O."/>
            <person name="Salamov A."/>
            <person name="Schaack S."/>
            <person name="Shapiro H."/>
            <person name="Shiga Y."/>
            <person name="Skalitzky C."/>
            <person name="Smith Z."/>
            <person name="Souvorov A."/>
            <person name="Sung W."/>
            <person name="Tang Z."/>
            <person name="Tsuchiya D."/>
            <person name="Tu H."/>
            <person name="Vos H."/>
            <person name="Wang M."/>
            <person name="Wolf Y.I."/>
            <person name="Yamagata H."/>
            <person name="Yamada T."/>
            <person name="Ye Y."/>
            <person name="Shaw J.R."/>
            <person name="Andrews J."/>
            <person name="Crease T.J."/>
            <person name="Tang H."/>
            <person name="Lucas S.M."/>
            <person name="Robertson H.M."/>
            <person name="Bork P."/>
            <person name="Koonin E.V."/>
            <person name="Zdobnov E.M."/>
            <person name="Grigoriev I.V."/>
            <person name="Lynch M."/>
            <person name="Boore J.L."/>
        </authorList>
    </citation>
    <scope>NUCLEOTIDE SEQUENCE [LARGE SCALE GENOMIC DNA]</scope>
</reference>
<organism evidence="1 2">
    <name type="scientific">Daphnia pulex</name>
    <name type="common">Water flea</name>
    <dbReference type="NCBI Taxonomy" id="6669"/>
    <lineage>
        <taxon>Eukaryota</taxon>
        <taxon>Metazoa</taxon>
        <taxon>Ecdysozoa</taxon>
        <taxon>Arthropoda</taxon>
        <taxon>Crustacea</taxon>
        <taxon>Branchiopoda</taxon>
        <taxon>Diplostraca</taxon>
        <taxon>Cladocera</taxon>
        <taxon>Anomopoda</taxon>
        <taxon>Daphniidae</taxon>
        <taxon>Daphnia</taxon>
    </lineage>
</organism>
<dbReference type="HOGENOM" id="CLU_2963104_0_0_1"/>
<name>E9GFF2_DAPPU</name>
<sequence length="59" mass="6670">MLIQHLFFPIRQKTHPKGQACRSEIIWGGSPNTKRVQETVPFQLVIATLDTSFLCQNSG</sequence>
<dbReference type="InParanoid" id="E9GFF2"/>
<dbReference type="AlphaFoldDB" id="E9GFF2"/>
<evidence type="ECO:0000313" key="2">
    <source>
        <dbReference type="Proteomes" id="UP000000305"/>
    </source>
</evidence>
<gene>
    <name evidence="1" type="ORF">DAPPUDRAFT_241935</name>
</gene>
<dbReference type="EMBL" id="GL732542">
    <property type="protein sequence ID" value="EFX81823.1"/>
    <property type="molecule type" value="Genomic_DNA"/>
</dbReference>
<protein>
    <submittedName>
        <fullName evidence="1">Uncharacterized protein</fullName>
    </submittedName>
</protein>
<keyword evidence="2" id="KW-1185">Reference proteome</keyword>
<dbReference type="KEGG" id="dpx:DAPPUDRAFT_241935"/>
<dbReference type="Proteomes" id="UP000000305">
    <property type="component" value="Unassembled WGS sequence"/>
</dbReference>